<comment type="caution">
    <text evidence="1">The sequence shown here is derived from an EMBL/GenBank/DDBJ whole genome shotgun (WGS) entry which is preliminary data.</text>
</comment>
<protein>
    <submittedName>
        <fullName evidence="1">Uncharacterized protein</fullName>
    </submittedName>
</protein>
<proteinExistence type="predicted"/>
<dbReference type="Proteomes" id="UP001557470">
    <property type="component" value="Unassembled WGS sequence"/>
</dbReference>
<evidence type="ECO:0000313" key="1">
    <source>
        <dbReference type="EMBL" id="KAL1023619.1"/>
    </source>
</evidence>
<gene>
    <name evidence="1" type="ORF">UPYG_G00043590</name>
</gene>
<name>A0ABD0XQJ4_UMBPY</name>
<dbReference type="AlphaFoldDB" id="A0ABD0XQJ4"/>
<sequence length="65" mass="7399">MSNPIQQNVAERTLCIILEGIYECLWEMLDEVILQMEVHGIGTHSASRGGRPWYNIPAVQLTCRI</sequence>
<reference evidence="1 2" key="1">
    <citation type="submission" date="2024-06" db="EMBL/GenBank/DDBJ databases">
        <authorList>
            <person name="Pan Q."/>
            <person name="Wen M."/>
            <person name="Jouanno E."/>
            <person name="Zahm M."/>
            <person name="Klopp C."/>
            <person name="Cabau C."/>
            <person name="Louis A."/>
            <person name="Berthelot C."/>
            <person name="Parey E."/>
            <person name="Roest Crollius H."/>
            <person name="Montfort J."/>
            <person name="Robinson-Rechavi M."/>
            <person name="Bouchez O."/>
            <person name="Lampietro C."/>
            <person name="Lopez Roques C."/>
            <person name="Donnadieu C."/>
            <person name="Postlethwait J."/>
            <person name="Bobe J."/>
            <person name="Verreycken H."/>
            <person name="Guiguen Y."/>
        </authorList>
    </citation>
    <scope>NUCLEOTIDE SEQUENCE [LARGE SCALE GENOMIC DNA]</scope>
    <source>
        <strain evidence="1">Up_M1</strain>
        <tissue evidence="1">Testis</tissue>
    </source>
</reference>
<accession>A0ABD0XQJ4</accession>
<keyword evidence="2" id="KW-1185">Reference proteome</keyword>
<dbReference type="EMBL" id="JAGEUA010000001">
    <property type="protein sequence ID" value="KAL1023619.1"/>
    <property type="molecule type" value="Genomic_DNA"/>
</dbReference>
<organism evidence="1 2">
    <name type="scientific">Umbra pygmaea</name>
    <name type="common">Eastern mudminnow</name>
    <dbReference type="NCBI Taxonomy" id="75934"/>
    <lineage>
        <taxon>Eukaryota</taxon>
        <taxon>Metazoa</taxon>
        <taxon>Chordata</taxon>
        <taxon>Craniata</taxon>
        <taxon>Vertebrata</taxon>
        <taxon>Euteleostomi</taxon>
        <taxon>Actinopterygii</taxon>
        <taxon>Neopterygii</taxon>
        <taxon>Teleostei</taxon>
        <taxon>Protacanthopterygii</taxon>
        <taxon>Esociformes</taxon>
        <taxon>Umbridae</taxon>
        <taxon>Umbra</taxon>
    </lineage>
</organism>
<evidence type="ECO:0000313" key="2">
    <source>
        <dbReference type="Proteomes" id="UP001557470"/>
    </source>
</evidence>